<protein>
    <recommendedName>
        <fullName evidence="1">Peptidase C1A papain C-terminal domain-containing protein</fullName>
    </recommendedName>
</protein>
<dbReference type="CDD" id="cd02619">
    <property type="entry name" value="Peptidase_C1"/>
    <property type="match status" value="1"/>
</dbReference>
<name>A0A644TV05_9ZZZZ</name>
<gene>
    <name evidence="2" type="ORF">SDC9_15266</name>
</gene>
<evidence type="ECO:0000313" key="2">
    <source>
        <dbReference type="EMBL" id="MPL69521.1"/>
    </source>
</evidence>
<dbReference type="InterPro" id="IPR038765">
    <property type="entry name" value="Papain-like_cys_pep_sf"/>
</dbReference>
<dbReference type="Gene3D" id="3.90.70.10">
    <property type="entry name" value="Cysteine proteinases"/>
    <property type="match status" value="1"/>
</dbReference>
<organism evidence="2">
    <name type="scientific">bioreactor metagenome</name>
    <dbReference type="NCBI Taxonomy" id="1076179"/>
    <lineage>
        <taxon>unclassified sequences</taxon>
        <taxon>metagenomes</taxon>
        <taxon>ecological metagenomes</taxon>
    </lineage>
</organism>
<dbReference type="Gene3D" id="2.60.40.4070">
    <property type="match status" value="1"/>
</dbReference>
<dbReference type="GO" id="GO:0008234">
    <property type="term" value="F:cysteine-type peptidase activity"/>
    <property type="evidence" value="ECO:0007669"/>
    <property type="project" value="InterPro"/>
</dbReference>
<dbReference type="EMBL" id="VSSQ01000047">
    <property type="protein sequence ID" value="MPL69521.1"/>
    <property type="molecule type" value="Genomic_DNA"/>
</dbReference>
<dbReference type="SUPFAM" id="SSF54001">
    <property type="entry name" value="Cysteine proteinases"/>
    <property type="match status" value="1"/>
</dbReference>
<dbReference type="GO" id="GO:0006508">
    <property type="term" value="P:proteolysis"/>
    <property type="evidence" value="ECO:0007669"/>
    <property type="project" value="InterPro"/>
</dbReference>
<dbReference type="Pfam" id="PF00112">
    <property type="entry name" value="Peptidase_C1"/>
    <property type="match status" value="1"/>
</dbReference>
<proteinExistence type="predicted"/>
<evidence type="ECO:0000259" key="1">
    <source>
        <dbReference type="Pfam" id="PF00112"/>
    </source>
</evidence>
<sequence>MVKKYIQLLFLIIFSIFILSSPVFANVPTKEFLPLADKEQIWEQIEINANTIRVFTEHNSNYYLKEFIKNNSNIWVISTEQQIIPKKTGLNINGTIPVHDKALAETLENKFQASFLPSKLDYSNHPYLPPVGTQQENSCVGWSVGYYLRTFQEANDYGWRITNDNQILDSRVFSPTFIYNLINNGEDNGASLDDAGNLLKYIGAAPLSDFPYRPGDYYTVPAQEVINKAYPHRVKDWRILFTQYDSHDYIVQKIKEYLNTGDLIVVGSKIGFKFQFPMIDEYGNSIITTDYYPNYNHAYVVVGYDDSFQTPEGYGAFKIINSWGKEWGNSGYSYLSYQALTTNAIAGYVFTDLVNGPIQPIEQELPVSITHQVKFKLNFTGRGQYDIKITDSKGKTLYQEYALNGMPGINEVTWSGNDMHGKIVPAGTYKLVLTTYDKHGNPTMPFEHEFVKLDKVINTQAISYWIDSDIQSVTISVTPQTAGLLNIDLIVGEKKQRIITNDIIKVNEAKTYEFDKDTIKAIGEDFNSAYFEINVE</sequence>
<feature type="domain" description="Peptidase C1A papain C-terminal" evidence="1">
    <location>
        <begin position="251"/>
        <end position="338"/>
    </location>
</feature>
<comment type="caution">
    <text evidence="2">The sequence shown here is derived from an EMBL/GenBank/DDBJ whole genome shotgun (WGS) entry which is preliminary data.</text>
</comment>
<reference evidence="2" key="1">
    <citation type="submission" date="2019-08" db="EMBL/GenBank/DDBJ databases">
        <authorList>
            <person name="Kucharzyk K."/>
            <person name="Murdoch R.W."/>
            <person name="Higgins S."/>
            <person name="Loffler F."/>
        </authorList>
    </citation>
    <scope>NUCLEOTIDE SEQUENCE</scope>
</reference>
<dbReference type="InterPro" id="IPR000668">
    <property type="entry name" value="Peptidase_C1A_C"/>
</dbReference>
<accession>A0A644TV05</accession>
<dbReference type="AlphaFoldDB" id="A0A644TV05"/>